<evidence type="ECO:0000313" key="4">
    <source>
        <dbReference type="Proteomes" id="UP000294930"/>
    </source>
</evidence>
<dbReference type="SUPFAM" id="SSF101898">
    <property type="entry name" value="NHL repeat"/>
    <property type="match status" value="1"/>
</dbReference>
<feature type="chain" id="PRO_5045503212" description="PorZ N-terminal beta-propeller domain-containing protein" evidence="1">
    <location>
        <begin position="22"/>
        <end position="796"/>
    </location>
</feature>
<evidence type="ECO:0000313" key="3">
    <source>
        <dbReference type="EMBL" id="TDY13731.1"/>
    </source>
</evidence>
<feature type="signal peptide" evidence="1">
    <location>
        <begin position="1"/>
        <end position="21"/>
    </location>
</feature>
<proteinExistence type="predicted"/>
<dbReference type="Pfam" id="PF21544">
    <property type="entry name" value="PorZ_N_b_propeller"/>
    <property type="match status" value="1"/>
</dbReference>
<evidence type="ECO:0000259" key="2">
    <source>
        <dbReference type="Pfam" id="PF21544"/>
    </source>
</evidence>
<feature type="domain" description="PorZ N-terminal beta-propeller" evidence="2">
    <location>
        <begin position="47"/>
        <end position="210"/>
    </location>
</feature>
<keyword evidence="4" id="KW-1185">Reference proteome</keyword>
<gene>
    <name evidence="3" type="ORF">A8975_0326</name>
</gene>
<keyword evidence="1" id="KW-0732">Signal</keyword>
<dbReference type="Gene3D" id="2.60.40.4070">
    <property type="match status" value="1"/>
</dbReference>
<dbReference type="Proteomes" id="UP000294930">
    <property type="component" value="Unassembled WGS sequence"/>
</dbReference>
<evidence type="ECO:0000256" key="1">
    <source>
        <dbReference type="SAM" id="SignalP"/>
    </source>
</evidence>
<dbReference type="InterPro" id="IPR048954">
    <property type="entry name" value="PorZ_N"/>
</dbReference>
<comment type="caution">
    <text evidence="3">The sequence shown here is derived from an EMBL/GenBank/DDBJ whole genome shotgun (WGS) entry which is preliminary data.</text>
</comment>
<name>A0ABY2G7F4_9FLAO</name>
<reference evidence="3 4" key="1">
    <citation type="submission" date="2019-03" db="EMBL/GenBank/DDBJ databases">
        <title>Genomic Encyclopedia of Type Strains, Phase III (KMG-III): the genomes of soil and plant-associated and newly described type strains.</title>
        <authorList>
            <person name="Whitman W."/>
        </authorList>
    </citation>
    <scope>NUCLEOTIDE SEQUENCE [LARGE SCALE GENOMIC DNA]</scope>
    <source>
        <strain evidence="3 4">CGMCC 1.10957</strain>
    </source>
</reference>
<protein>
    <recommendedName>
        <fullName evidence="2">PorZ N-terminal beta-propeller domain-containing protein</fullName>
    </recommendedName>
</protein>
<dbReference type="InterPro" id="IPR011044">
    <property type="entry name" value="Quino_amine_DH_bsu"/>
</dbReference>
<dbReference type="InterPro" id="IPR015943">
    <property type="entry name" value="WD40/YVTN_repeat-like_dom_sf"/>
</dbReference>
<accession>A0ABY2G7F4</accession>
<organism evidence="3 4">
    <name type="scientific">Meridianimaribacter flavus</name>
    <dbReference type="NCBI Taxonomy" id="571115"/>
    <lineage>
        <taxon>Bacteria</taxon>
        <taxon>Pseudomonadati</taxon>
        <taxon>Bacteroidota</taxon>
        <taxon>Flavobacteriia</taxon>
        <taxon>Flavobacteriales</taxon>
        <taxon>Flavobacteriaceae</taxon>
        <taxon>Meridianimaribacter</taxon>
    </lineage>
</organism>
<dbReference type="EMBL" id="SOQZ01000001">
    <property type="protein sequence ID" value="TDY13731.1"/>
    <property type="molecule type" value="Genomic_DNA"/>
</dbReference>
<dbReference type="SUPFAM" id="SSF50969">
    <property type="entry name" value="YVTN repeat-like/Quinoprotein amine dehydrogenase"/>
    <property type="match status" value="1"/>
</dbReference>
<sequence length="796" mass="88161">MKLNLHIAVLALIFSFNLSFAQDYSDLWAEHFSYLEITDVANDEDKIYVASQNSIFVYNTITSEIQEITTINGLSGEDITTIHYSSEFDYLFLGHESGLIEIVNIQDEIEVISVVDIVNKETIPPNIKRINHFYEDDGTIYISTNYGISVFNLTNIEFGDTYYIGSGNTFVEVTQTTTSNGIIYAACKSGNGMKMANLSNPNLIDATQWSTIISGNYVAVLSVLDSVYAVRLNGTVYEIDGSTLTQLFIINGEIMDTQIAQDKIVVTVSTMSNVYNENFDLIFSQTIPVDLETKYTTGTIDANGTIFIGTEGIQNIGKPAYGLLKFSNDDTYQSIHPDGPLRNDVFEVNANNNEVWTVFGGYSNSFAFSGGLARSGISHFKDEQWINKPYDSILSIVDFPRYLSHIAINPFNNSQVYISSYYSGLLEVLDDEIVGIYNQDNSTIVPFAASLHLTLVNHFDDRGVLWVANGRVDRPLNKFVDGNWTSYDFLSLINPSDSNLGFSSIQVDSQNKVYLGTFSYGLVICDTESADAPVINIVSLEQNMPVEDVRALALDRNNALWIGTRKGLRVLYNTSNVFEQQSLSVNEIVILDNGIPQELLSNQLITDIEVDGSNNKWVATSTSGIFYFSPDGQETIYHFTKDNSPLPSNTINDVSIDNSNGEVFIATDKGMVSFLSGGSKPEDELKNAFVYPNPVRPEYDLLGYNDLNNITKGVKIKGLTENVNVKITDIEGNLVAEAQSNVNQRSSNYNFAIDGGTGVWNGKNLANNVVATGVYLIMISDLDSFETKVLKLLIVR</sequence>
<dbReference type="RefSeq" id="WP_134198438.1">
    <property type="nucleotide sequence ID" value="NZ_SOQZ01000001.1"/>
</dbReference>
<dbReference type="Gene3D" id="2.130.10.10">
    <property type="entry name" value="YVTN repeat-like/Quinoprotein amine dehydrogenase"/>
    <property type="match status" value="2"/>
</dbReference>